<dbReference type="AlphaFoldDB" id="A0A0C2SA07"/>
<gene>
    <name evidence="2" type="ORF">M378DRAFT_84848</name>
</gene>
<protein>
    <submittedName>
        <fullName evidence="2">Uncharacterized protein</fullName>
    </submittedName>
</protein>
<feature type="signal peptide" evidence="1">
    <location>
        <begin position="1"/>
        <end position="21"/>
    </location>
</feature>
<feature type="chain" id="PRO_5002155510" evidence="1">
    <location>
        <begin position="22"/>
        <end position="351"/>
    </location>
</feature>
<dbReference type="HOGENOM" id="CLU_043432_0_0_1"/>
<evidence type="ECO:0000313" key="3">
    <source>
        <dbReference type="Proteomes" id="UP000054549"/>
    </source>
</evidence>
<sequence>MISSWVVGSTYLLLSVTSVVATGGFTPASSAPGPCNWFPADASCSTVFQACVNTLKNTADPYSNEVCVAAASCYPTNPDLFLTDLFCRIQGPNSTAPKSADIPRVSESIIGNMLVGGEFASLQSYTTWYNNVVTSANPGATVLIDPAFVKMSFDIMLAWTGFCSNGEIPSSNFGDWFQWFSSVTGPATTCNLVTNCPITYQPYLIDLTVTCAREQNAVSDPFSIQSCVAAALNWQDGIDSFLQAVTCRYNILNGGNVGVPASNDLPALSFDLPVSNPPPYTQQNLVSFTYSSVSAIGTNFHRYPGSFDIVYGRWNLIVKWTNFCSTSTVPQQNLSDFLKYSHVALNDFCPA</sequence>
<organism evidence="2 3">
    <name type="scientific">Amanita muscaria (strain Koide BX008)</name>
    <dbReference type="NCBI Taxonomy" id="946122"/>
    <lineage>
        <taxon>Eukaryota</taxon>
        <taxon>Fungi</taxon>
        <taxon>Dikarya</taxon>
        <taxon>Basidiomycota</taxon>
        <taxon>Agaricomycotina</taxon>
        <taxon>Agaricomycetes</taxon>
        <taxon>Agaricomycetidae</taxon>
        <taxon>Agaricales</taxon>
        <taxon>Pluteineae</taxon>
        <taxon>Amanitaceae</taxon>
        <taxon>Amanita</taxon>
    </lineage>
</organism>
<keyword evidence="3" id="KW-1185">Reference proteome</keyword>
<name>A0A0C2SA07_AMAMK</name>
<evidence type="ECO:0000313" key="2">
    <source>
        <dbReference type="EMBL" id="KIL59625.1"/>
    </source>
</evidence>
<keyword evidence="1" id="KW-0732">Signal</keyword>
<reference evidence="2 3" key="1">
    <citation type="submission" date="2014-04" db="EMBL/GenBank/DDBJ databases">
        <title>Evolutionary Origins and Diversification of the Mycorrhizal Mutualists.</title>
        <authorList>
            <consortium name="DOE Joint Genome Institute"/>
            <consortium name="Mycorrhizal Genomics Consortium"/>
            <person name="Kohler A."/>
            <person name="Kuo A."/>
            <person name="Nagy L.G."/>
            <person name="Floudas D."/>
            <person name="Copeland A."/>
            <person name="Barry K.W."/>
            <person name="Cichocki N."/>
            <person name="Veneault-Fourrey C."/>
            <person name="LaButti K."/>
            <person name="Lindquist E.A."/>
            <person name="Lipzen A."/>
            <person name="Lundell T."/>
            <person name="Morin E."/>
            <person name="Murat C."/>
            <person name="Riley R."/>
            <person name="Ohm R."/>
            <person name="Sun H."/>
            <person name="Tunlid A."/>
            <person name="Henrissat B."/>
            <person name="Grigoriev I.V."/>
            <person name="Hibbett D.S."/>
            <person name="Martin F."/>
        </authorList>
    </citation>
    <scope>NUCLEOTIDE SEQUENCE [LARGE SCALE GENOMIC DNA]</scope>
    <source>
        <strain evidence="2 3">Koide BX008</strain>
    </source>
</reference>
<accession>A0A0C2SA07</accession>
<dbReference type="OrthoDB" id="2734890at2759"/>
<dbReference type="EMBL" id="KN818312">
    <property type="protein sequence ID" value="KIL59625.1"/>
    <property type="molecule type" value="Genomic_DNA"/>
</dbReference>
<proteinExistence type="predicted"/>
<dbReference type="InParanoid" id="A0A0C2SA07"/>
<evidence type="ECO:0000256" key="1">
    <source>
        <dbReference type="SAM" id="SignalP"/>
    </source>
</evidence>
<dbReference type="Proteomes" id="UP000054549">
    <property type="component" value="Unassembled WGS sequence"/>
</dbReference>
<dbReference type="STRING" id="946122.A0A0C2SA07"/>